<evidence type="ECO:0000313" key="1">
    <source>
        <dbReference type="EMBL" id="TCT25922.1"/>
    </source>
</evidence>
<keyword evidence="1" id="KW-0238">DNA-binding</keyword>
<dbReference type="AlphaFoldDB" id="A0A4V2V2Q2"/>
<organism evidence="1 2">
    <name type="scientific">Thermomonas haemolytica</name>
    <dbReference type="NCBI Taxonomy" id="141949"/>
    <lineage>
        <taxon>Bacteria</taxon>
        <taxon>Pseudomonadati</taxon>
        <taxon>Pseudomonadota</taxon>
        <taxon>Gammaproteobacteria</taxon>
        <taxon>Lysobacterales</taxon>
        <taxon>Lysobacteraceae</taxon>
        <taxon>Thermomonas</taxon>
    </lineage>
</organism>
<dbReference type="Proteomes" id="UP000295414">
    <property type="component" value="Unassembled WGS sequence"/>
</dbReference>
<dbReference type="GO" id="GO:0003677">
    <property type="term" value="F:DNA binding"/>
    <property type="evidence" value="ECO:0007669"/>
    <property type="project" value="UniProtKB-KW"/>
</dbReference>
<dbReference type="Pfam" id="PF13384">
    <property type="entry name" value="HTH_23"/>
    <property type="match status" value="1"/>
</dbReference>
<name>A0A4V2V2Q2_9GAMM</name>
<accession>A0A4V2V2Q2</accession>
<keyword evidence="1" id="KW-0371">Homeobox</keyword>
<proteinExistence type="predicted"/>
<dbReference type="InterPro" id="IPR009057">
    <property type="entry name" value="Homeodomain-like_sf"/>
</dbReference>
<keyword evidence="2" id="KW-1185">Reference proteome</keyword>
<sequence>MSQVIRELLDAGVTAEQVERLVTEMGGLSVYLPRQYDPARSAVCRDLTEVAGEQAARTLVQHYAGCRIVIPLGQAFMRERLRARIARMRAAGHSVPQIARTLRVHVRQVQRLLRETQDVVA</sequence>
<comment type="caution">
    <text evidence="1">The sequence shown here is derived from an EMBL/GenBank/DDBJ whole genome shotgun (WGS) entry which is preliminary data.</text>
</comment>
<reference evidence="1 2" key="1">
    <citation type="submission" date="2019-03" db="EMBL/GenBank/DDBJ databases">
        <title>Genomic Encyclopedia of Type Strains, Phase IV (KMG-IV): sequencing the most valuable type-strain genomes for metagenomic binning, comparative biology and taxonomic classification.</title>
        <authorList>
            <person name="Goeker M."/>
        </authorList>
    </citation>
    <scope>NUCLEOTIDE SEQUENCE [LARGE SCALE GENOMIC DNA]</scope>
    <source>
        <strain evidence="1 2">DSM 13605</strain>
    </source>
</reference>
<gene>
    <name evidence="1" type="ORF">EDC34_101248</name>
</gene>
<dbReference type="EMBL" id="SMAP01000001">
    <property type="protein sequence ID" value="TCT25922.1"/>
    <property type="molecule type" value="Genomic_DNA"/>
</dbReference>
<protein>
    <submittedName>
        <fullName evidence="1">Homeodomain-like domain-containing protein</fullName>
    </submittedName>
</protein>
<evidence type="ECO:0000313" key="2">
    <source>
        <dbReference type="Proteomes" id="UP000295414"/>
    </source>
</evidence>
<dbReference type="SUPFAM" id="SSF46689">
    <property type="entry name" value="Homeodomain-like"/>
    <property type="match status" value="1"/>
</dbReference>
<dbReference type="RefSeq" id="WP_114959043.1">
    <property type="nucleotide sequence ID" value="NZ_QLKV01000001.1"/>
</dbReference>